<gene>
    <name evidence="6" type="ORF">EO081_13685</name>
</gene>
<keyword evidence="5" id="KW-0472">Membrane</keyword>
<evidence type="ECO:0000256" key="5">
    <source>
        <dbReference type="ARBA" id="ARBA00023136"/>
    </source>
</evidence>
<keyword evidence="2" id="KW-1003">Cell membrane</keyword>
<evidence type="ECO:0000313" key="6">
    <source>
        <dbReference type="EMBL" id="RXZ30256.1"/>
    </source>
</evidence>
<sequence>MRRLIRLAPLLALALPAAVLAHGGHDHGEPPGWTWDPWITGPLLLSAVLFALGWRQLYARSTGGRTRLRRRAWWFAAGWITLAGALVSPLHEAGERSFTAHMIEHELLMLLAAPLIVLAEPLSAMLWAFPSAARRTLGRISASRAVAVPFAWATGAVVATLLQAAVLWIWHMPSLFDVALASEGWHATQHLCFIVSALLFWTAMLGRRGAGASALGDRALAAFCLLVTSFVTGALGALMAFSDSPWYAGYARLALAPFGMTPAEDQQVAGLVMWVPGGLVHLVAALALFRTLLVPPPQRTADAV</sequence>
<dbReference type="InterPro" id="IPR019108">
    <property type="entry name" value="Caa3_assmbl_CtaG-rel"/>
</dbReference>
<comment type="subcellular location">
    <subcellularLocation>
        <location evidence="1">Cell membrane</location>
        <topology evidence="1">Multi-pass membrane protein</topology>
    </subcellularLocation>
</comment>
<comment type="caution">
    <text evidence="6">The sequence shown here is derived from an EMBL/GenBank/DDBJ whole genome shotgun (WGS) entry which is preliminary data.</text>
</comment>
<keyword evidence="7" id="KW-1185">Reference proteome</keyword>
<keyword evidence="4" id="KW-1133">Transmembrane helix</keyword>
<protein>
    <submittedName>
        <fullName evidence="6">Cytochrome c oxidase assembly protein</fullName>
    </submittedName>
</protein>
<dbReference type="RefSeq" id="WP_129342592.1">
    <property type="nucleotide sequence ID" value="NZ_JACIDD010000003.1"/>
</dbReference>
<dbReference type="EMBL" id="SDPT01000003">
    <property type="protein sequence ID" value="RXZ30256.1"/>
    <property type="molecule type" value="Genomic_DNA"/>
</dbReference>
<reference evidence="6 7" key="1">
    <citation type="submission" date="2019-01" db="EMBL/GenBank/DDBJ databases">
        <title>Sphingomonas mucosissima sp. nov. and Sphingomonas desiccabilis sp. nov., from biological soil crusts in the Colorado Plateau, USA.</title>
        <authorList>
            <person name="Zhu D."/>
        </authorList>
    </citation>
    <scope>NUCLEOTIDE SEQUENCE [LARGE SCALE GENOMIC DNA]</scope>
    <source>
        <strain evidence="6 7">CP1D</strain>
    </source>
</reference>
<keyword evidence="3" id="KW-0812">Transmembrane</keyword>
<dbReference type="GO" id="GO:0005886">
    <property type="term" value="C:plasma membrane"/>
    <property type="evidence" value="ECO:0007669"/>
    <property type="project" value="UniProtKB-SubCell"/>
</dbReference>
<evidence type="ECO:0000256" key="3">
    <source>
        <dbReference type="ARBA" id="ARBA00022692"/>
    </source>
</evidence>
<organism evidence="6 7">
    <name type="scientific">Sphingomonas desiccabilis</name>
    <dbReference type="NCBI Taxonomy" id="429134"/>
    <lineage>
        <taxon>Bacteria</taxon>
        <taxon>Pseudomonadati</taxon>
        <taxon>Pseudomonadota</taxon>
        <taxon>Alphaproteobacteria</taxon>
        <taxon>Sphingomonadales</taxon>
        <taxon>Sphingomonadaceae</taxon>
        <taxon>Sphingomonas</taxon>
    </lineage>
</organism>
<evidence type="ECO:0000256" key="1">
    <source>
        <dbReference type="ARBA" id="ARBA00004651"/>
    </source>
</evidence>
<evidence type="ECO:0000313" key="7">
    <source>
        <dbReference type="Proteomes" id="UP000292347"/>
    </source>
</evidence>
<name>A0A4Q2IQZ3_9SPHN</name>
<evidence type="ECO:0000256" key="2">
    <source>
        <dbReference type="ARBA" id="ARBA00022475"/>
    </source>
</evidence>
<dbReference type="Pfam" id="PF09678">
    <property type="entry name" value="Caa3_CtaG"/>
    <property type="match status" value="1"/>
</dbReference>
<accession>A0A4Q2IQZ3</accession>
<evidence type="ECO:0000256" key="4">
    <source>
        <dbReference type="ARBA" id="ARBA00022989"/>
    </source>
</evidence>
<proteinExistence type="predicted"/>
<dbReference type="AlphaFoldDB" id="A0A4Q2IQZ3"/>
<dbReference type="Proteomes" id="UP000292347">
    <property type="component" value="Unassembled WGS sequence"/>
</dbReference>
<dbReference type="OrthoDB" id="259025at2"/>